<dbReference type="RefSeq" id="WP_020333395.1">
    <property type="nucleotide sequence ID" value="NZ_ATFJ01000007.1"/>
</dbReference>
<feature type="domain" description="Putative DNA-binding" evidence="1">
    <location>
        <begin position="6"/>
        <end position="93"/>
    </location>
</feature>
<dbReference type="InterPro" id="IPR018640">
    <property type="entry name" value="DUF2063"/>
</dbReference>
<dbReference type="Proteomes" id="UP000092741">
    <property type="component" value="Chromosome 1"/>
</dbReference>
<dbReference type="KEGG" id="vna:PN96_13715"/>
<organism evidence="2 3">
    <name type="scientific">Vibrio natriegens NBRC 15636 = ATCC 14048 = DSM 759</name>
    <dbReference type="NCBI Taxonomy" id="1219067"/>
    <lineage>
        <taxon>Bacteria</taxon>
        <taxon>Pseudomonadati</taxon>
        <taxon>Pseudomonadota</taxon>
        <taxon>Gammaproteobacteria</taxon>
        <taxon>Vibrionales</taxon>
        <taxon>Vibrionaceae</taxon>
        <taxon>Vibrio</taxon>
    </lineage>
</organism>
<evidence type="ECO:0000259" key="1">
    <source>
        <dbReference type="Pfam" id="PF09836"/>
    </source>
</evidence>
<dbReference type="InterPro" id="IPR044922">
    <property type="entry name" value="DUF2063_N_sf"/>
</dbReference>
<name>A0AAN0Y4J8_VIBNA</name>
<gene>
    <name evidence="2" type="ORF">BA890_14540</name>
</gene>
<dbReference type="AlphaFoldDB" id="A0AAN0Y4J8"/>
<dbReference type="Pfam" id="PF09836">
    <property type="entry name" value="DUF2063"/>
    <property type="match status" value="1"/>
</dbReference>
<keyword evidence="3" id="KW-1185">Reference proteome</keyword>
<dbReference type="GeneID" id="70913877"/>
<evidence type="ECO:0000313" key="2">
    <source>
        <dbReference type="EMBL" id="ANQ13875.1"/>
    </source>
</evidence>
<dbReference type="EMBL" id="CP016345">
    <property type="protein sequence ID" value="ANQ13875.1"/>
    <property type="molecule type" value="Genomic_DNA"/>
</dbReference>
<proteinExistence type="predicted"/>
<dbReference type="Gene3D" id="1.10.150.690">
    <property type="entry name" value="DUF2063"/>
    <property type="match status" value="1"/>
</dbReference>
<accession>A0AAN0Y4J8</accession>
<protein>
    <submittedName>
        <fullName evidence="2">DUF2063 domain-containing protein</fullName>
    </submittedName>
</protein>
<reference evidence="2 3" key="1">
    <citation type="submission" date="2016-07" db="EMBL/GenBank/DDBJ databases">
        <title>Developing Vibrio natriegens as a novel, fast-growing host for biotechnology.</title>
        <authorList>
            <person name="Weinstock M.T."/>
            <person name="Hesek E.D."/>
            <person name="Wilson C.M."/>
            <person name="Gibson D.G."/>
        </authorList>
    </citation>
    <scope>NUCLEOTIDE SEQUENCE [LARGE SCALE GENOMIC DNA]</scope>
    <source>
        <strain evidence="2 3">ATCC 14048</strain>
    </source>
</reference>
<sequence length="251" mass="28319">MNLATLQSQFAKALHYQTSGEDCGITADQFSADERIQIYRNNFIISLSEVLSATYPMVEALVGEACFTQIARQHVLSHPLTEGHVTHYGKGFHKTIKKFDQVMSHAPYCAEVARFEWCLDVTRQTHCNARTTENLIPLADLAHVNESQQPNLVFHLRAGCSGFDSNYAVFDLFHAIQSQQLEQLNINQPQQGVIAYQRDQVVCYKLTPQAFRVLCALENKLSLSEMPKVMLDELNHITALGLIDGFTIKEM</sequence>
<evidence type="ECO:0000313" key="3">
    <source>
        <dbReference type="Proteomes" id="UP000092741"/>
    </source>
</evidence>